<evidence type="ECO:0000313" key="2">
    <source>
        <dbReference type="Proteomes" id="UP001472677"/>
    </source>
</evidence>
<protein>
    <submittedName>
        <fullName evidence="1">Uncharacterized protein</fullName>
    </submittedName>
</protein>
<dbReference type="EMBL" id="JBBPBM010000028">
    <property type="protein sequence ID" value="KAK8537519.1"/>
    <property type="molecule type" value="Genomic_DNA"/>
</dbReference>
<dbReference type="Proteomes" id="UP001472677">
    <property type="component" value="Unassembled WGS sequence"/>
</dbReference>
<sequence>MAMAMADFPPRNLMNLNDEAKDQLFCFDLIPRRHCSSSSLYLVRAGCADGLYERIEEGEVKEAMWEWGGSYRGGSGPAWLNIGLVKTQRWA</sequence>
<reference evidence="1 2" key="1">
    <citation type="journal article" date="2024" name="G3 (Bethesda)">
        <title>Genome assembly of Hibiscus sabdariffa L. provides insights into metabolisms of medicinal natural products.</title>
        <authorList>
            <person name="Kim T."/>
        </authorList>
    </citation>
    <scope>NUCLEOTIDE SEQUENCE [LARGE SCALE GENOMIC DNA]</scope>
    <source>
        <strain evidence="1">TK-2024</strain>
        <tissue evidence="1">Old leaves</tissue>
    </source>
</reference>
<evidence type="ECO:0000313" key="1">
    <source>
        <dbReference type="EMBL" id="KAK8537519.1"/>
    </source>
</evidence>
<proteinExistence type="predicted"/>
<name>A0ABR2DGQ1_9ROSI</name>
<gene>
    <name evidence="1" type="ORF">V6N12_043679</name>
</gene>
<keyword evidence="2" id="KW-1185">Reference proteome</keyword>
<accession>A0ABR2DGQ1</accession>
<organism evidence="1 2">
    <name type="scientific">Hibiscus sabdariffa</name>
    <name type="common">roselle</name>
    <dbReference type="NCBI Taxonomy" id="183260"/>
    <lineage>
        <taxon>Eukaryota</taxon>
        <taxon>Viridiplantae</taxon>
        <taxon>Streptophyta</taxon>
        <taxon>Embryophyta</taxon>
        <taxon>Tracheophyta</taxon>
        <taxon>Spermatophyta</taxon>
        <taxon>Magnoliopsida</taxon>
        <taxon>eudicotyledons</taxon>
        <taxon>Gunneridae</taxon>
        <taxon>Pentapetalae</taxon>
        <taxon>rosids</taxon>
        <taxon>malvids</taxon>
        <taxon>Malvales</taxon>
        <taxon>Malvaceae</taxon>
        <taxon>Malvoideae</taxon>
        <taxon>Hibiscus</taxon>
    </lineage>
</organism>
<comment type="caution">
    <text evidence="1">The sequence shown here is derived from an EMBL/GenBank/DDBJ whole genome shotgun (WGS) entry which is preliminary data.</text>
</comment>